<sequence length="427" mass="47020">MTTTMHCTNRNASLAALLVRCFMLVLLLTAVAGSALAAELRYQPAPEQRFIEATGRADVVYGDEHSARVRALRDAIQTASLQVSAQVRSAQTVETGSLTVDHLRVQSAAQVTQVEVLSEGRQGDVFEVTIQARVAEDAMCANHITNNFAKSAAITGFAMEDATQGTIGHLGHVDRELASYLVNAMTGQGGLRALNANDIQLYPSVATAPTRQTARHTLTSAVDTARDLGVQFVVSGVIRDMGMEEVRREISDEDGLVARLSQSRRTNQRHMVLDVYVHDGYSGALVFQSRYTTQGEWDYRSNERVGFATSRFFSSEYGTHVRELLNQVVEDVQVAVQCQPFMANIAQIDGDRIYIQMGADSGLRPGDDLGVYRTSTFFDRRNDAYNELTDTQLVARVTQVQPNFAVAELPIRAERLNLQPDDLVIAW</sequence>
<keyword evidence="1" id="KW-0732">Signal</keyword>
<accession>A0A4Z0WGX3</accession>
<dbReference type="EMBL" id="SRMF01000001">
    <property type="protein sequence ID" value="TGG94951.1"/>
    <property type="molecule type" value="Genomic_DNA"/>
</dbReference>
<feature type="signal peptide" evidence="1">
    <location>
        <begin position="1"/>
        <end position="37"/>
    </location>
</feature>
<keyword evidence="6" id="KW-1185">Reference proteome</keyword>
<reference evidence="5 6" key="1">
    <citation type="submission" date="2019-04" db="EMBL/GenBank/DDBJ databases">
        <title>Natronospirillum operosus gen. nov., sp. nov., a haloalkaliphilic satellite isolated from decaying biomass of laboratory culture of cyanobacterium Geitlerinema sp. and proposal of Natronospirillaceae fam. nov. and Saccharospirillaceae fam. nov.</title>
        <authorList>
            <person name="Kevbrin V."/>
            <person name="Boltyanskaya Y."/>
            <person name="Koziaeva V."/>
            <person name="Grouzdev D.S."/>
            <person name="Park M."/>
            <person name="Cho J."/>
        </authorList>
    </citation>
    <scope>NUCLEOTIDE SEQUENCE [LARGE SCALE GENOMIC DNA]</scope>
    <source>
        <strain evidence="5 6">G-116</strain>
    </source>
</reference>
<organism evidence="5 6">
    <name type="scientific">Natronospirillum operosum</name>
    <dbReference type="NCBI Taxonomy" id="2759953"/>
    <lineage>
        <taxon>Bacteria</taxon>
        <taxon>Pseudomonadati</taxon>
        <taxon>Pseudomonadota</taxon>
        <taxon>Gammaproteobacteria</taxon>
        <taxon>Oceanospirillales</taxon>
        <taxon>Natronospirillaceae</taxon>
        <taxon>Natronospirillum</taxon>
    </lineage>
</organism>
<dbReference type="Pfam" id="PF16548">
    <property type="entry name" value="FlgT_N"/>
    <property type="match status" value="1"/>
</dbReference>
<evidence type="ECO:0000256" key="1">
    <source>
        <dbReference type="SAM" id="SignalP"/>
    </source>
</evidence>
<dbReference type="Pfam" id="PF16539">
    <property type="entry name" value="FlgT_M"/>
    <property type="match status" value="1"/>
</dbReference>
<evidence type="ECO:0000259" key="3">
    <source>
        <dbReference type="Pfam" id="PF16539"/>
    </source>
</evidence>
<feature type="domain" description="Flagellar assembly protein T middle" evidence="3">
    <location>
        <begin position="146"/>
        <end position="306"/>
    </location>
</feature>
<dbReference type="InterPro" id="IPR032386">
    <property type="entry name" value="FlgT_M"/>
</dbReference>
<feature type="chain" id="PRO_5021290379" description="Flagellar assembly protein T N-terminal domain-containing protein" evidence="1">
    <location>
        <begin position="38"/>
        <end position="427"/>
    </location>
</feature>
<feature type="domain" description="Flagellar assembly protein T C-terminal" evidence="2">
    <location>
        <begin position="350"/>
        <end position="425"/>
    </location>
</feature>
<protein>
    <recommendedName>
        <fullName evidence="7">Flagellar assembly protein T N-terminal domain-containing protein</fullName>
    </recommendedName>
</protein>
<evidence type="ECO:0000259" key="4">
    <source>
        <dbReference type="Pfam" id="PF16548"/>
    </source>
</evidence>
<evidence type="ECO:0008006" key="7">
    <source>
        <dbReference type="Google" id="ProtNLM"/>
    </source>
</evidence>
<dbReference type="InterPro" id="IPR032370">
    <property type="entry name" value="FlgT_N"/>
</dbReference>
<dbReference type="Gene3D" id="3.40.50.10610">
    <property type="entry name" value="ABC-type transport auxiliary lipoprotein component"/>
    <property type="match status" value="1"/>
</dbReference>
<dbReference type="InterPro" id="IPR038180">
    <property type="entry name" value="FlgT_N_sf"/>
</dbReference>
<gene>
    <name evidence="5" type="ORF">E4656_00530</name>
</gene>
<dbReference type="OrthoDB" id="8778507at2"/>
<dbReference type="Pfam" id="PF16538">
    <property type="entry name" value="FlgT_C"/>
    <property type="match status" value="1"/>
</dbReference>
<name>A0A4Z0WGX3_9GAMM</name>
<dbReference type="AlphaFoldDB" id="A0A4Z0WGX3"/>
<feature type="domain" description="Flagellar assembly protein T N-terminal" evidence="4">
    <location>
        <begin position="50"/>
        <end position="135"/>
    </location>
</feature>
<proteinExistence type="predicted"/>
<evidence type="ECO:0000313" key="5">
    <source>
        <dbReference type="EMBL" id="TGG94951.1"/>
    </source>
</evidence>
<dbReference type="Gene3D" id="3.30.1660.40">
    <property type="entry name" value="FlgT, N-terminal domain"/>
    <property type="match status" value="1"/>
</dbReference>
<dbReference type="Gene3D" id="2.40.10.410">
    <property type="entry name" value="FlgT, C-terminal domain"/>
    <property type="match status" value="1"/>
</dbReference>
<dbReference type="RefSeq" id="WP_135480212.1">
    <property type="nucleotide sequence ID" value="NZ_SRMF01000001.1"/>
</dbReference>
<dbReference type="InterPro" id="IPR038165">
    <property type="entry name" value="FlgT_C_sf"/>
</dbReference>
<comment type="caution">
    <text evidence="5">The sequence shown here is derived from an EMBL/GenBank/DDBJ whole genome shotgun (WGS) entry which is preliminary data.</text>
</comment>
<dbReference type="InterPro" id="IPR032388">
    <property type="entry name" value="FlgT_C"/>
</dbReference>
<evidence type="ECO:0000259" key="2">
    <source>
        <dbReference type="Pfam" id="PF16538"/>
    </source>
</evidence>
<dbReference type="Proteomes" id="UP000297475">
    <property type="component" value="Unassembled WGS sequence"/>
</dbReference>
<evidence type="ECO:0000313" key="6">
    <source>
        <dbReference type="Proteomes" id="UP000297475"/>
    </source>
</evidence>